<protein>
    <submittedName>
        <fullName evidence="4">Transcriptional regulator</fullName>
    </submittedName>
</protein>
<dbReference type="SUPFAM" id="SSF52540">
    <property type="entry name" value="P-loop containing nucleoside triphosphate hydrolases"/>
    <property type="match status" value="1"/>
</dbReference>
<dbReference type="PANTHER" id="PTHR16305">
    <property type="entry name" value="TESTICULAR SOLUBLE ADENYLYL CYCLASE"/>
    <property type="match status" value="1"/>
</dbReference>
<dbReference type="KEGG" id="slau:SLA_7419"/>
<dbReference type="GO" id="GO:0004016">
    <property type="term" value="F:adenylate cyclase activity"/>
    <property type="evidence" value="ECO:0007669"/>
    <property type="project" value="TreeGrafter"/>
</dbReference>
<dbReference type="InterPro" id="IPR027417">
    <property type="entry name" value="P-loop_NTPase"/>
</dbReference>
<proteinExistence type="predicted"/>
<dbReference type="SUPFAM" id="SSF48452">
    <property type="entry name" value="TPR-like"/>
    <property type="match status" value="1"/>
</dbReference>
<feature type="domain" description="Orc1-like AAA ATPase" evidence="3">
    <location>
        <begin position="15"/>
        <end position="164"/>
    </location>
</feature>
<reference evidence="4 5" key="1">
    <citation type="journal article" date="2016" name="Genome Announc.">
        <title>Complete Genome Sequence of Thiostrepton-Producing Streptomyces laurentii ATCC 31255.</title>
        <authorList>
            <person name="Doi K."/>
            <person name="Fujino Y."/>
            <person name="Nagayoshi Y."/>
            <person name="Ohshima T."/>
            <person name="Ogata S."/>
        </authorList>
    </citation>
    <scope>NUCLEOTIDE SEQUENCE [LARGE SCALE GENOMIC DNA]</scope>
    <source>
        <strain evidence="4 5">ATCC 31255</strain>
    </source>
</reference>
<dbReference type="PANTHER" id="PTHR16305:SF35">
    <property type="entry name" value="TRANSCRIPTIONAL ACTIVATOR DOMAIN"/>
    <property type="match status" value="1"/>
</dbReference>
<evidence type="ECO:0000313" key="5">
    <source>
        <dbReference type="Proteomes" id="UP000217676"/>
    </source>
</evidence>
<dbReference type="Gene3D" id="1.25.40.10">
    <property type="entry name" value="Tetratricopeptide repeat domain"/>
    <property type="match status" value="1"/>
</dbReference>
<keyword evidence="1" id="KW-0547">Nucleotide-binding</keyword>
<sequence>MSSGPQPSRSASPTLVGRASLLATVRSHLAAARPVLLTGPSGIGKSALLTALGTGGQLGERVLRIGGTQAERWLPWTATVDLLRHLLGAGADELPDGQRAAVDAILVRGRADRSPDPHGARLAVHGLLSRYVHGGPALLLVDDLDCVDAESAAVVAYAVRRLGSSGLGCVCAALPGTRPLHGGVEVPVPPLSPGRLAEMLAPLALPDRVANTVHADSGGNPFLALSLAGAATDRPVGDLRPLPLPPTLRAVIARRLEGLPGQVRGTLLAAALADAPTVDLLRRAGHEGAARDIAEASAAGLLVQGDGGIRFTPPAVAAVLAHTATAEQRARTHRALAVAVPHAAGRIRHQALAAPDLTQGRSLATAARIALGSGARSLAARMFLLAADRTPAEAGTERFEWFAAAAEAGAAESLPEIVHQAAEAVLSANAHSSQRVRVRLALADLSSQALARMDEVLAGALEDAEGDAALTAQVRLRLAWARMVGGDLPGSRSEAVAAADLARSAADRSTEALALTVQALTDRLTARPAEAQRALTAALDPPAPVPDGLLPLSPRFYAARFAFFDDRLAESRTELLRMLSRVERGQGDELVLVLRCLAEVCARMGRCRDALYYAHRAGRVARECGTSPGPVWYTSAVAELAGGSLSRAAAFAKRGVRASEQEYDAIHIGRCLHVLGQVQLRQGDPTTAVRTLERVREGERRRGLMAPWCCAGTVTSPWAWPVWAALRKPPR</sequence>
<keyword evidence="2" id="KW-0067">ATP-binding</keyword>
<accession>A0A169PPX8</accession>
<organism evidence="4 5">
    <name type="scientific">Streptomyces laurentii</name>
    <dbReference type="NCBI Taxonomy" id="39478"/>
    <lineage>
        <taxon>Bacteria</taxon>
        <taxon>Bacillati</taxon>
        <taxon>Actinomycetota</taxon>
        <taxon>Actinomycetes</taxon>
        <taxon>Kitasatosporales</taxon>
        <taxon>Streptomycetaceae</taxon>
        <taxon>Streptomyces</taxon>
    </lineage>
</organism>
<gene>
    <name evidence="4" type="ORF">SLA_7419</name>
</gene>
<dbReference type="GO" id="GO:0005737">
    <property type="term" value="C:cytoplasm"/>
    <property type="evidence" value="ECO:0007669"/>
    <property type="project" value="TreeGrafter"/>
</dbReference>
<name>A0A169PPX8_STRLU</name>
<evidence type="ECO:0000256" key="1">
    <source>
        <dbReference type="ARBA" id="ARBA00022741"/>
    </source>
</evidence>
<dbReference type="EMBL" id="AP017424">
    <property type="protein sequence ID" value="BAU88285.1"/>
    <property type="molecule type" value="Genomic_DNA"/>
</dbReference>
<evidence type="ECO:0000256" key="2">
    <source>
        <dbReference type="ARBA" id="ARBA00022840"/>
    </source>
</evidence>
<evidence type="ECO:0000313" key="4">
    <source>
        <dbReference type="EMBL" id="BAU88285.1"/>
    </source>
</evidence>
<dbReference type="InterPro" id="IPR041664">
    <property type="entry name" value="AAA_16"/>
</dbReference>
<dbReference type="AlphaFoldDB" id="A0A169PPX8"/>
<evidence type="ECO:0000259" key="3">
    <source>
        <dbReference type="Pfam" id="PF13191"/>
    </source>
</evidence>
<dbReference type="Pfam" id="PF13191">
    <property type="entry name" value="AAA_16"/>
    <property type="match status" value="1"/>
</dbReference>
<dbReference type="Proteomes" id="UP000217676">
    <property type="component" value="Chromosome"/>
</dbReference>
<dbReference type="GO" id="GO:0005524">
    <property type="term" value="F:ATP binding"/>
    <property type="evidence" value="ECO:0007669"/>
    <property type="project" value="UniProtKB-KW"/>
</dbReference>
<dbReference type="InterPro" id="IPR011990">
    <property type="entry name" value="TPR-like_helical_dom_sf"/>
</dbReference>
<keyword evidence="5" id="KW-1185">Reference proteome</keyword>